<feature type="compositionally biased region" description="Basic and acidic residues" evidence="6">
    <location>
        <begin position="229"/>
        <end position="238"/>
    </location>
</feature>
<dbReference type="OrthoDB" id="6115041at2759"/>
<dbReference type="RefSeq" id="XP_022321516.1">
    <property type="nucleotide sequence ID" value="XM_022465808.1"/>
</dbReference>
<dbReference type="GO" id="GO:0016020">
    <property type="term" value="C:membrane"/>
    <property type="evidence" value="ECO:0007669"/>
    <property type="project" value="UniProtKB-SubCell"/>
</dbReference>
<keyword evidence="8" id="KW-1185">Reference proteome</keyword>
<feature type="region of interest" description="Disordered" evidence="6">
    <location>
        <begin position="196"/>
        <end position="294"/>
    </location>
</feature>
<accession>A0A8B8D3X0</accession>
<reference evidence="9" key="1">
    <citation type="submission" date="2025-08" db="UniProtKB">
        <authorList>
            <consortium name="RefSeq"/>
        </authorList>
    </citation>
    <scope>IDENTIFICATION</scope>
    <source>
        <tissue evidence="9">Whole sample</tissue>
    </source>
</reference>
<evidence type="ECO:0000313" key="9">
    <source>
        <dbReference type="RefSeq" id="XP_022321516.1"/>
    </source>
</evidence>
<keyword evidence="4 7" id="KW-1133">Transmembrane helix</keyword>
<keyword evidence="3 7" id="KW-0812">Transmembrane</keyword>
<dbReference type="GeneID" id="111123481"/>
<feature type="transmembrane region" description="Helical" evidence="7">
    <location>
        <begin position="76"/>
        <end position="95"/>
    </location>
</feature>
<organism evidence="8 9">
    <name type="scientific">Crassostrea virginica</name>
    <name type="common">Eastern oyster</name>
    <dbReference type="NCBI Taxonomy" id="6565"/>
    <lineage>
        <taxon>Eukaryota</taxon>
        <taxon>Metazoa</taxon>
        <taxon>Spiralia</taxon>
        <taxon>Lophotrochozoa</taxon>
        <taxon>Mollusca</taxon>
        <taxon>Bivalvia</taxon>
        <taxon>Autobranchia</taxon>
        <taxon>Pteriomorphia</taxon>
        <taxon>Ostreida</taxon>
        <taxon>Ostreoidea</taxon>
        <taxon>Ostreidae</taxon>
        <taxon>Crassostrea</taxon>
    </lineage>
</organism>
<dbReference type="KEGG" id="cvn:111123481"/>
<evidence type="ECO:0000313" key="8">
    <source>
        <dbReference type="Proteomes" id="UP000694844"/>
    </source>
</evidence>
<feature type="transmembrane region" description="Helical" evidence="7">
    <location>
        <begin position="36"/>
        <end position="56"/>
    </location>
</feature>
<name>A0A8B8D3X0_CRAVI</name>
<dbReference type="AlphaFoldDB" id="A0A8B8D3X0"/>
<dbReference type="PANTHER" id="PTHR23320:SF165">
    <property type="entry name" value="MARVEL DOMAIN-CONTAINING PROTEIN"/>
    <property type="match status" value="1"/>
</dbReference>
<dbReference type="InterPro" id="IPR030417">
    <property type="entry name" value="MS4A"/>
</dbReference>
<feature type="compositionally biased region" description="Basic and acidic residues" evidence="6">
    <location>
        <begin position="258"/>
        <end position="273"/>
    </location>
</feature>
<evidence type="ECO:0000256" key="1">
    <source>
        <dbReference type="ARBA" id="ARBA00004141"/>
    </source>
</evidence>
<dbReference type="InterPro" id="IPR007237">
    <property type="entry name" value="CD20-like"/>
</dbReference>
<dbReference type="Pfam" id="PF04103">
    <property type="entry name" value="CD20"/>
    <property type="match status" value="1"/>
</dbReference>
<comment type="subcellular location">
    <subcellularLocation>
        <location evidence="1">Membrane</location>
        <topology evidence="1">Multi-pass membrane protein</topology>
    </subcellularLocation>
</comment>
<gene>
    <name evidence="9" type="primary">LOC111123481</name>
</gene>
<evidence type="ECO:0000256" key="4">
    <source>
        <dbReference type="ARBA" id="ARBA00022989"/>
    </source>
</evidence>
<evidence type="ECO:0000256" key="6">
    <source>
        <dbReference type="SAM" id="MobiDB-lite"/>
    </source>
</evidence>
<feature type="compositionally biased region" description="Pro residues" evidence="6">
    <location>
        <begin position="241"/>
        <end position="252"/>
    </location>
</feature>
<feature type="transmembrane region" description="Helical" evidence="7">
    <location>
        <begin position="107"/>
        <end position="133"/>
    </location>
</feature>
<protein>
    <submittedName>
        <fullName evidence="9">Uncharacterized protein LOC111123481</fullName>
    </submittedName>
</protein>
<sequence length="294" mass="32598">MAEKSNLRYTEVEGVETTDIENFPYSAIKALGAVQIGLGATCLVLGLLDIILYLFLDDENSMTGDTTLMTLTIASSPIWCGLWFSVTGCMAACMNKRNKSNLNYFKMTFLVLSILCSALFAPVCCIINIAMAVLRHELDPSSYRWMVPILIAFFAFNELVFAIASASICCCCAPIRTTQIRVVMARQVSDSNKMNSIAGAGKEKSGDSLDIFTTTDRNGRPLKASPLNETKEDHKSTEPPKVTPPKGPSKKPPPPDENDYRPYTKESSYDKMKRLVLPSSSFPRMEELEPREQF</sequence>
<dbReference type="PANTHER" id="PTHR23320">
    <property type="entry name" value="MEMBRANE-SPANNING 4-DOMAINS SUBFAMILY A MS4A -RELATED"/>
    <property type="match status" value="1"/>
</dbReference>
<keyword evidence="5 7" id="KW-0472">Membrane</keyword>
<evidence type="ECO:0000256" key="2">
    <source>
        <dbReference type="ARBA" id="ARBA00009565"/>
    </source>
</evidence>
<feature type="transmembrane region" description="Helical" evidence="7">
    <location>
        <begin position="145"/>
        <end position="175"/>
    </location>
</feature>
<comment type="similarity">
    <text evidence="2">Belongs to the MS4A family.</text>
</comment>
<proteinExistence type="inferred from homology"/>
<dbReference type="Proteomes" id="UP000694844">
    <property type="component" value="Chromosome 3"/>
</dbReference>
<evidence type="ECO:0000256" key="7">
    <source>
        <dbReference type="SAM" id="Phobius"/>
    </source>
</evidence>
<evidence type="ECO:0000256" key="3">
    <source>
        <dbReference type="ARBA" id="ARBA00022692"/>
    </source>
</evidence>
<feature type="compositionally biased region" description="Basic and acidic residues" evidence="6">
    <location>
        <begin position="284"/>
        <end position="294"/>
    </location>
</feature>
<evidence type="ECO:0000256" key="5">
    <source>
        <dbReference type="ARBA" id="ARBA00023136"/>
    </source>
</evidence>